<gene>
    <name evidence="1" type="ORF">Tco_1044404</name>
</gene>
<organism evidence="1 2">
    <name type="scientific">Tanacetum coccineum</name>
    <dbReference type="NCBI Taxonomy" id="301880"/>
    <lineage>
        <taxon>Eukaryota</taxon>
        <taxon>Viridiplantae</taxon>
        <taxon>Streptophyta</taxon>
        <taxon>Embryophyta</taxon>
        <taxon>Tracheophyta</taxon>
        <taxon>Spermatophyta</taxon>
        <taxon>Magnoliopsida</taxon>
        <taxon>eudicotyledons</taxon>
        <taxon>Gunneridae</taxon>
        <taxon>Pentapetalae</taxon>
        <taxon>asterids</taxon>
        <taxon>campanulids</taxon>
        <taxon>Asterales</taxon>
        <taxon>Asteraceae</taxon>
        <taxon>Asteroideae</taxon>
        <taxon>Anthemideae</taxon>
        <taxon>Anthemidinae</taxon>
        <taxon>Tanacetum</taxon>
    </lineage>
</organism>
<keyword evidence="2" id="KW-1185">Reference proteome</keyword>
<proteinExistence type="predicted"/>
<dbReference type="EMBL" id="BQNB010018734">
    <property type="protein sequence ID" value="GJT77679.1"/>
    <property type="molecule type" value="Genomic_DNA"/>
</dbReference>
<name>A0ABQ5GQD5_9ASTR</name>
<sequence>MASGGSDRDAEYALSKLLLIGTVAEYQNEFEILINRVTGIKLELQREPLRTRPTTLGEAFSLALSLVGCSRSQIRVKTINSLSNYQDGYRISLKVV</sequence>
<accession>A0ABQ5GQD5</accession>
<reference evidence="1" key="1">
    <citation type="journal article" date="2022" name="Int. J. Mol. Sci.">
        <title>Draft Genome of Tanacetum Coccineum: Genomic Comparison of Closely Related Tanacetum-Family Plants.</title>
        <authorList>
            <person name="Yamashiro T."/>
            <person name="Shiraishi A."/>
            <person name="Nakayama K."/>
            <person name="Satake H."/>
        </authorList>
    </citation>
    <scope>NUCLEOTIDE SEQUENCE</scope>
</reference>
<dbReference type="Proteomes" id="UP001151760">
    <property type="component" value="Unassembled WGS sequence"/>
</dbReference>
<evidence type="ECO:0000313" key="2">
    <source>
        <dbReference type="Proteomes" id="UP001151760"/>
    </source>
</evidence>
<comment type="caution">
    <text evidence="1">The sequence shown here is derived from an EMBL/GenBank/DDBJ whole genome shotgun (WGS) entry which is preliminary data.</text>
</comment>
<evidence type="ECO:0000313" key="1">
    <source>
        <dbReference type="EMBL" id="GJT77679.1"/>
    </source>
</evidence>
<reference evidence="1" key="2">
    <citation type="submission" date="2022-01" db="EMBL/GenBank/DDBJ databases">
        <authorList>
            <person name="Yamashiro T."/>
            <person name="Shiraishi A."/>
            <person name="Satake H."/>
            <person name="Nakayama K."/>
        </authorList>
    </citation>
    <scope>NUCLEOTIDE SEQUENCE</scope>
</reference>
<protein>
    <submittedName>
        <fullName evidence="1">Uncharacterized protein</fullName>
    </submittedName>
</protein>